<evidence type="ECO:0000256" key="6">
    <source>
        <dbReference type="ARBA" id="ARBA00022840"/>
    </source>
</evidence>
<evidence type="ECO:0000313" key="12">
    <source>
        <dbReference type="Proteomes" id="UP000031620"/>
    </source>
</evidence>
<evidence type="ECO:0000256" key="4">
    <source>
        <dbReference type="ARBA" id="ARBA00022496"/>
    </source>
</evidence>
<keyword evidence="2" id="KW-0813">Transport</keyword>
<keyword evidence="8" id="KW-0406">Ion transport</keyword>
<dbReference type="PROSITE" id="PS00211">
    <property type="entry name" value="ABC_TRANSPORTER_1"/>
    <property type="match status" value="1"/>
</dbReference>
<dbReference type="Pfam" id="PF00005">
    <property type="entry name" value="ABC_tran"/>
    <property type="match status" value="1"/>
</dbReference>
<dbReference type="HOGENOM" id="CLU_000604_1_11_9"/>
<reference evidence="11 12" key="1">
    <citation type="submission" date="2014-11" db="EMBL/GenBank/DDBJ databases">
        <title>Complete genome sequence and analysis of Lactobacillus hokkaidonensis LOOC260T.</title>
        <authorList>
            <person name="Tanizawa Y."/>
            <person name="Tohno M."/>
            <person name="Kaminuma E."/>
            <person name="Nakamura Y."/>
            <person name="Arita M."/>
        </authorList>
    </citation>
    <scope>NUCLEOTIDE SEQUENCE [LARGE SCALE GENOMIC DNA]</scope>
    <source>
        <strain evidence="11 12">LOOC260</strain>
    </source>
</reference>
<dbReference type="PANTHER" id="PTHR42771">
    <property type="entry name" value="IRON(3+)-HYDROXAMATE IMPORT ATP-BINDING PROTEIN FHUC"/>
    <property type="match status" value="1"/>
</dbReference>
<evidence type="ECO:0000256" key="8">
    <source>
        <dbReference type="ARBA" id="ARBA00023065"/>
    </source>
</evidence>
<dbReference type="CDD" id="cd03214">
    <property type="entry name" value="ABC_Iron-Siderophores_B12_Hemin"/>
    <property type="match status" value="1"/>
</dbReference>
<evidence type="ECO:0000256" key="3">
    <source>
        <dbReference type="ARBA" id="ARBA00022475"/>
    </source>
</evidence>
<evidence type="ECO:0000256" key="7">
    <source>
        <dbReference type="ARBA" id="ARBA00023004"/>
    </source>
</evidence>
<dbReference type="Gene3D" id="3.40.50.300">
    <property type="entry name" value="P-loop containing nucleotide triphosphate hydrolases"/>
    <property type="match status" value="1"/>
</dbReference>
<comment type="subcellular location">
    <subcellularLocation>
        <location evidence="1">Cell membrane</location>
        <topology evidence="1">Peripheral membrane protein</topology>
    </subcellularLocation>
</comment>
<dbReference type="PROSITE" id="PS50893">
    <property type="entry name" value="ABC_TRANSPORTER_2"/>
    <property type="match status" value="1"/>
</dbReference>
<dbReference type="EMBL" id="AP014680">
    <property type="protein sequence ID" value="BAP86257.1"/>
    <property type="molecule type" value="Genomic_DNA"/>
</dbReference>
<dbReference type="Proteomes" id="UP000031620">
    <property type="component" value="Chromosome"/>
</dbReference>
<keyword evidence="9" id="KW-0472">Membrane</keyword>
<dbReference type="SUPFAM" id="SSF52540">
    <property type="entry name" value="P-loop containing nucleoside triphosphate hydrolases"/>
    <property type="match status" value="1"/>
</dbReference>
<evidence type="ECO:0000256" key="5">
    <source>
        <dbReference type="ARBA" id="ARBA00022741"/>
    </source>
</evidence>
<dbReference type="InterPro" id="IPR051535">
    <property type="entry name" value="Siderophore_ABC-ATPase"/>
</dbReference>
<dbReference type="InterPro" id="IPR017871">
    <property type="entry name" value="ABC_transporter-like_CS"/>
</dbReference>
<dbReference type="SMART" id="SM00382">
    <property type="entry name" value="AAA"/>
    <property type="match status" value="1"/>
</dbReference>
<keyword evidence="3" id="KW-1003">Cell membrane</keyword>
<keyword evidence="6 11" id="KW-0067">ATP-binding</keyword>
<keyword evidence="4" id="KW-0410">Iron transport</keyword>
<name>A0A0A1GVI6_9LACO</name>
<dbReference type="InterPro" id="IPR003593">
    <property type="entry name" value="AAA+_ATPase"/>
</dbReference>
<keyword evidence="5" id="KW-0547">Nucleotide-binding</keyword>
<organism evidence="11 12">
    <name type="scientific">Paucilactobacillus hokkaidonensis JCM 18461</name>
    <dbReference type="NCBI Taxonomy" id="1291742"/>
    <lineage>
        <taxon>Bacteria</taxon>
        <taxon>Bacillati</taxon>
        <taxon>Bacillota</taxon>
        <taxon>Bacilli</taxon>
        <taxon>Lactobacillales</taxon>
        <taxon>Lactobacillaceae</taxon>
        <taxon>Paucilactobacillus</taxon>
    </lineage>
</organism>
<dbReference type="STRING" id="1291742.LOOC260_117510"/>
<evidence type="ECO:0000256" key="2">
    <source>
        <dbReference type="ARBA" id="ARBA00022448"/>
    </source>
</evidence>
<dbReference type="AlphaFoldDB" id="A0A0A1GVI6"/>
<dbReference type="KEGG" id="lho:LOOC260_117510"/>
<protein>
    <submittedName>
        <fullName evidence="11">Iron ABC transporter ATP-binding protein</fullName>
    </submittedName>
</protein>
<keyword evidence="7" id="KW-0408">Iron</keyword>
<dbReference type="InterPro" id="IPR003439">
    <property type="entry name" value="ABC_transporter-like_ATP-bd"/>
</dbReference>
<evidence type="ECO:0000256" key="1">
    <source>
        <dbReference type="ARBA" id="ARBA00004202"/>
    </source>
</evidence>
<evidence type="ECO:0000259" key="10">
    <source>
        <dbReference type="PROSITE" id="PS50893"/>
    </source>
</evidence>
<dbReference type="InterPro" id="IPR027417">
    <property type="entry name" value="P-loop_NTPase"/>
</dbReference>
<dbReference type="RefSeq" id="WP_041094319.1">
    <property type="nucleotide sequence ID" value="NZ_AP014680.1"/>
</dbReference>
<feature type="domain" description="ABC transporter" evidence="10">
    <location>
        <begin position="1"/>
        <end position="236"/>
    </location>
</feature>
<proteinExistence type="predicted"/>
<accession>A0A0A1GVI6</accession>
<dbReference type="GO" id="GO:0005886">
    <property type="term" value="C:plasma membrane"/>
    <property type="evidence" value="ECO:0007669"/>
    <property type="project" value="UniProtKB-SubCell"/>
</dbReference>
<sequence>MKINAVCFSYPHSKHNIIDHLSYHIKPNIVTAIVGPNGSGKTTLLRMLARELIPTSGNIQLNQREISNFSNKEYAQKVAIVHQHNPIYEDISVIDLVRFGRTPYGSALNTATDDSILPILEYLELVPLKQRSMLSLSGGQQQRVWLAMALAQQPEYLLLDEPTTYLDLHFQASLMKLIARLNTDFNITVIMIVHDLNQALHYSQRTVVINHGKIIASGDPTRVLTQETLQNVFQIDADVVRTERGEFILQMP</sequence>
<gene>
    <name evidence="11" type="ORF">LOOC260_117510</name>
</gene>
<dbReference type="GO" id="GO:0006826">
    <property type="term" value="P:iron ion transport"/>
    <property type="evidence" value="ECO:0007669"/>
    <property type="project" value="UniProtKB-KW"/>
</dbReference>
<dbReference type="FunFam" id="3.40.50.300:FF:000134">
    <property type="entry name" value="Iron-enterobactin ABC transporter ATP-binding protein"/>
    <property type="match status" value="1"/>
</dbReference>
<evidence type="ECO:0000256" key="9">
    <source>
        <dbReference type="ARBA" id="ARBA00023136"/>
    </source>
</evidence>
<dbReference type="GO" id="GO:0016887">
    <property type="term" value="F:ATP hydrolysis activity"/>
    <property type="evidence" value="ECO:0007669"/>
    <property type="project" value="InterPro"/>
</dbReference>
<dbReference type="GO" id="GO:0005524">
    <property type="term" value="F:ATP binding"/>
    <property type="evidence" value="ECO:0007669"/>
    <property type="project" value="UniProtKB-KW"/>
</dbReference>
<dbReference type="PANTHER" id="PTHR42771:SF10">
    <property type="entry name" value="FERRICHROME TRANSPORT ATP-BINDING PROTEIN FHUC"/>
    <property type="match status" value="1"/>
</dbReference>
<evidence type="ECO:0000313" key="11">
    <source>
        <dbReference type="EMBL" id="BAP86257.1"/>
    </source>
</evidence>